<gene>
    <name evidence="3" type="ORF">Bealeia1_00734</name>
</gene>
<feature type="chain" id="PRO_5045938518" evidence="2">
    <location>
        <begin position="20"/>
        <end position="131"/>
    </location>
</feature>
<feature type="compositionally biased region" description="Low complexity" evidence="1">
    <location>
        <begin position="61"/>
        <end position="81"/>
    </location>
</feature>
<evidence type="ECO:0000256" key="1">
    <source>
        <dbReference type="SAM" id="MobiDB-lite"/>
    </source>
</evidence>
<protein>
    <submittedName>
        <fullName evidence="3">Uncharacterized protein</fullName>
    </submittedName>
</protein>
<organism evidence="3 4">
    <name type="scientific">Candidatus Bealeia paramacronuclearis</name>
    <dbReference type="NCBI Taxonomy" id="1921001"/>
    <lineage>
        <taxon>Bacteria</taxon>
        <taxon>Pseudomonadati</taxon>
        <taxon>Pseudomonadota</taxon>
        <taxon>Alphaproteobacteria</taxon>
        <taxon>Holosporales</taxon>
        <taxon>Holosporaceae</taxon>
        <taxon>Candidatus Bealeia</taxon>
    </lineage>
</organism>
<keyword evidence="4" id="KW-1185">Reference proteome</keyword>
<dbReference type="EMBL" id="CP133270">
    <property type="protein sequence ID" value="WVX66555.1"/>
    <property type="molecule type" value="Genomic_DNA"/>
</dbReference>
<proteinExistence type="predicted"/>
<feature type="compositionally biased region" description="Polar residues" evidence="1">
    <location>
        <begin position="82"/>
        <end position="93"/>
    </location>
</feature>
<evidence type="ECO:0000256" key="2">
    <source>
        <dbReference type="SAM" id="SignalP"/>
    </source>
</evidence>
<dbReference type="Proteomes" id="UP001330434">
    <property type="component" value="Chromosome"/>
</dbReference>
<feature type="compositionally biased region" description="Low complexity" evidence="1">
    <location>
        <begin position="33"/>
        <end position="51"/>
    </location>
</feature>
<sequence>MTKLITLTAALMVAGGVLSATSETSGGTGGTSTGYSSGVTGSSSSTTVGTASGTGTGFGPSTGHWTTTGSSDVGIKSGSSSAAGNVTTENGKTVTACENGRCPLHTSEKSLTADDKADYVPSSQATQEHAQ</sequence>
<dbReference type="RefSeq" id="WP_331255408.1">
    <property type="nucleotide sequence ID" value="NZ_CP133270.1"/>
</dbReference>
<name>A0ABZ2C542_9PROT</name>
<evidence type="ECO:0000313" key="4">
    <source>
        <dbReference type="Proteomes" id="UP001330434"/>
    </source>
</evidence>
<accession>A0ABZ2C542</accession>
<feature type="region of interest" description="Disordered" evidence="1">
    <location>
        <begin position="20"/>
        <end position="131"/>
    </location>
</feature>
<keyword evidence="2" id="KW-0732">Signal</keyword>
<reference evidence="3 4" key="1">
    <citation type="journal article" date="2024" name="Environ. Microbiol.">
        <title>Novel evolutionary insights on the interactions of the Holosporales (Alphaproteobacteria) with eukaryotic hosts from comparative genomics.</title>
        <authorList>
            <person name="Giovannini M."/>
            <person name="Petroni G."/>
            <person name="Castelli M."/>
        </authorList>
    </citation>
    <scope>NUCLEOTIDE SEQUENCE [LARGE SCALE GENOMIC DNA]</scope>
    <source>
        <strain evidence="3 4">US_Bl 15I1</strain>
    </source>
</reference>
<feature type="compositionally biased region" description="Polar residues" evidence="1">
    <location>
        <begin position="121"/>
        <end position="131"/>
    </location>
</feature>
<feature type="signal peptide" evidence="2">
    <location>
        <begin position="1"/>
        <end position="19"/>
    </location>
</feature>
<evidence type="ECO:0000313" key="3">
    <source>
        <dbReference type="EMBL" id="WVX66555.1"/>
    </source>
</evidence>
<feature type="compositionally biased region" description="Basic and acidic residues" evidence="1">
    <location>
        <begin position="106"/>
        <end position="118"/>
    </location>
</feature>